<keyword evidence="4" id="KW-0378">Hydrolase</keyword>
<dbReference type="InterPro" id="IPR014001">
    <property type="entry name" value="Helicase_ATP-bd"/>
</dbReference>
<evidence type="ECO:0000259" key="8">
    <source>
        <dbReference type="PROSITE" id="PS50089"/>
    </source>
</evidence>
<dbReference type="SUPFAM" id="SSF57903">
    <property type="entry name" value="FYVE/PHD zinc finger"/>
    <property type="match status" value="1"/>
</dbReference>
<dbReference type="GO" id="GO:0005524">
    <property type="term" value="F:ATP binding"/>
    <property type="evidence" value="ECO:0007669"/>
    <property type="project" value="InterPro"/>
</dbReference>
<feature type="domain" description="Helicase ATP-binding" evidence="9">
    <location>
        <begin position="599"/>
        <end position="758"/>
    </location>
</feature>
<evidence type="ECO:0000313" key="11">
    <source>
        <dbReference type="EMBL" id="KAF3433255.1"/>
    </source>
</evidence>
<dbReference type="InterPro" id="IPR018957">
    <property type="entry name" value="Znf_C3HC4_RING-type"/>
</dbReference>
<feature type="domain" description="RING-type" evidence="8">
    <location>
        <begin position="1467"/>
        <end position="1517"/>
    </location>
</feature>
<dbReference type="PANTHER" id="PTHR45865:SF1">
    <property type="entry name" value="E3 UBIQUITIN-PROTEIN LIGASE SHPRH"/>
    <property type="match status" value="1"/>
</dbReference>
<dbReference type="SMART" id="SM00249">
    <property type="entry name" value="PHD"/>
    <property type="match status" value="2"/>
</dbReference>
<dbReference type="InterPro" id="IPR052583">
    <property type="entry name" value="ATP-helicase/E3_Ub-Ligase"/>
</dbReference>
<dbReference type="SMART" id="SM00487">
    <property type="entry name" value="DEXDc"/>
    <property type="match status" value="1"/>
</dbReference>
<accession>A0A8K0GT31</accession>
<dbReference type="CDD" id="cd18070">
    <property type="entry name" value="DEXQc_SHPRH"/>
    <property type="match status" value="1"/>
</dbReference>
<evidence type="ECO:0000256" key="5">
    <source>
        <dbReference type="ARBA" id="ARBA00022833"/>
    </source>
</evidence>
<dbReference type="InterPro" id="IPR013083">
    <property type="entry name" value="Znf_RING/FYVE/PHD"/>
</dbReference>
<evidence type="ECO:0000259" key="10">
    <source>
        <dbReference type="PROSITE" id="PS51194"/>
    </source>
</evidence>
<name>A0A8K0GT31_9ROSA</name>
<dbReference type="Gene3D" id="3.40.50.300">
    <property type="entry name" value="P-loop containing nucleotide triphosphate hydrolases"/>
    <property type="match status" value="1"/>
</dbReference>
<dbReference type="InterPro" id="IPR001841">
    <property type="entry name" value="Znf_RING"/>
</dbReference>
<dbReference type="Pfam" id="PF21325">
    <property type="entry name" value="SHPRH_helical-1st"/>
    <property type="match status" value="1"/>
</dbReference>
<organism evidence="11 12">
    <name type="scientific">Rhamnella rubrinervis</name>
    <dbReference type="NCBI Taxonomy" id="2594499"/>
    <lineage>
        <taxon>Eukaryota</taxon>
        <taxon>Viridiplantae</taxon>
        <taxon>Streptophyta</taxon>
        <taxon>Embryophyta</taxon>
        <taxon>Tracheophyta</taxon>
        <taxon>Spermatophyta</taxon>
        <taxon>Magnoliopsida</taxon>
        <taxon>eudicotyledons</taxon>
        <taxon>Gunneridae</taxon>
        <taxon>Pentapetalae</taxon>
        <taxon>rosids</taxon>
        <taxon>fabids</taxon>
        <taxon>Rosales</taxon>
        <taxon>Rhamnaceae</taxon>
        <taxon>rhamnoid group</taxon>
        <taxon>Rhamneae</taxon>
        <taxon>Rhamnella</taxon>
    </lineage>
</organism>
<dbReference type="SMART" id="SM00490">
    <property type="entry name" value="HELICc"/>
    <property type="match status" value="1"/>
</dbReference>
<gene>
    <name evidence="11" type="ORF">FNV43_RR24357</name>
</gene>
<keyword evidence="2" id="KW-0479">Metal-binding</keyword>
<keyword evidence="12" id="KW-1185">Reference proteome</keyword>
<reference evidence="11" key="1">
    <citation type="submission" date="2020-03" db="EMBL/GenBank/DDBJ databases">
        <title>A high-quality chromosome-level genome assembly of a woody plant with both climbing and erect habits, Rhamnella rubrinervis.</title>
        <authorList>
            <person name="Lu Z."/>
            <person name="Yang Y."/>
            <person name="Zhu X."/>
            <person name="Sun Y."/>
        </authorList>
    </citation>
    <scope>NUCLEOTIDE SEQUENCE</scope>
    <source>
        <strain evidence="11">BYM</strain>
        <tissue evidence="11">Leaf</tissue>
    </source>
</reference>
<dbReference type="InterPro" id="IPR011011">
    <property type="entry name" value="Znf_FYVE_PHD"/>
</dbReference>
<dbReference type="CDD" id="cd18793">
    <property type="entry name" value="SF2_C_SNF"/>
    <property type="match status" value="1"/>
</dbReference>
<dbReference type="Gene3D" id="3.40.50.10810">
    <property type="entry name" value="Tandem AAA-ATPase domain"/>
    <property type="match status" value="2"/>
</dbReference>
<dbReference type="SMART" id="SM00184">
    <property type="entry name" value="RING"/>
    <property type="match status" value="1"/>
</dbReference>
<keyword evidence="3 6" id="KW-0863">Zinc-finger</keyword>
<comment type="similarity">
    <text evidence="1">Belongs to the SNF2/RAD54 helicase family. RAD16 subfamily.</text>
</comment>
<dbReference type="Gene3D" id="3.30.40.10">
    <property type="entry name" value="Zinc/RING finger domain, C3HC4 (zinc finger)"/>
    <property type="match status" value="2"/>
</dbReference>
<feature type="region of interest" description="Disordered" evidence="7">
    <location>
        <begin position="1623"/>
        <end position="1643"/>
    </location>
</feature>
<dbReference type="InterPro" id="IPR000330">
    <property type="entry name" value="SNF2_N"/>
</dbReference>
<evidence type="ECO:0000256" key="3">
    <source>
        <dbReference type="ARBA" id="ARBA00022771"/>
    </source>
</evidence>
<evidence type="ECO:0000256" key="2">
    <source>
        <dbReference type="ARBA" id="ARBA00022723"/>
    </source>
</evidence>
<dbReference type="OrthoDB" id="423559at2759"/>
<sequence length="1796" mass="203064">MGGRRTNYLGESPTTLIASRTRRVKEKAVRVEEKEKRRGFNRLSCVGHRGTIWCAMGVSELAHDWRVSSRPEWRPCAVIDSSSPVTTRTQFPVMGRRKQSRPHRSGGIILDSNDIGALAELDKLKAFETEEAQKEFDEVDKPYFVEVDRSGWDSDEHLDISEVVLMDLNLREGFSGHEVNEGFLVDNKYSLRFHLCNVSEYVDRIKLGHWPVISSIDISLEFIEKCTMDDVSTSSVILSGRFDGSDEGVSGLVHLASLKYMTVRPVLGIVFSEDMSSLRMRVEMLKSAFDACESVFDNTRQLWKKSMINVMAWLRPEVMTSEARYGVSKSTEMELDLHTEMADTNSYPKKDGRFDAAVFYEAIKPSKADAMLEEDLPDLLPELRPYQRRAAYWMVQREKGDLGNLTEREENQLFSPLCLPVEFLNRGSKMFYNPFSGNVSLVSENSSAIVFGGILADEMGLGKTVELLACIFAHRKRASEDGIFVDTELQATRDQKMKLKRLKRERVECICGSVSESHKYKGLWVQCDMCDAWQHADCVGYSSKGKSVKSKEVSDGRGKMSAAKIQNHTRKKKATTIVVRDGEHICQLCIELIQATDSPIATGATLIVCPTPILPQWHDEIVHHTRPGSLKTCVYEGVRDTSLSNKSVIDISELVNADIVLTTYDVLKEDLSHDSDRHEGDRRFMRFQKRYPVIPTYLTRISWWRICLDEAQMVESNATAATEMALRLYAKHRWCITGTPIQRKFDDLYGLLRFVKASPFNVYRWWVEVLRDPYERRDAGAMEFTHKFFKQIMWRSSKVHVADELQLPPQEECLSWLTFSPIEEHFYQRQHETCASFALEVVESLKKDILKRQEPGCLDSACDHFITHAEAGKLLNTLLKLRQACCHPQIGSSGLRSLQQSPMTMEEILMVLVSKTKVEGEEALRRSVLALNALAGIAIIQKNYTEAISLYKEALALVEEQSEDFRLDQLLNIHIHHNLSEILPLAAKLLDQCPLLEQQFPGSPEMVSIIHGIEKCDQYVYKRRKVNGKGTYVIDAGNPLDSASGFSENGLIGNQGCDNVPHASYSSLSDVSLKTTCENMKRKYLSAFNSKLSHAQEEYRKSYMQVCYAIDESKNQNIVWWMEALSHAEQNKDFSSELVRKIEDAVSRTLNNSKSSRIASRFRSISGLKYHIQTGLDQLEASRKVLVDQLLEIDQTMEKPKEEDIERVSNCQNCQINGDGPACVMCELDELFQKYGARLFRLDKTHGGIITSAEEAIVLQKKKSALNRFYWNLSQPDKTSKSSNARYEEPKKRDVGENVVVSNSPSELEVVLGVIKSHCKAQLGKEGISAATKHLQILEGMRKEYGHARSLAIAQTQVLQAHDEIKMATTRLQQRENEDDKSLYALSEDELPSASVQYTNDKFVALSLLSCIKGKLRYLKGLVEAKQKFPLESPNNTSVAEEVAAVTVLTHTQQKSECIPKADDETCPVCQEMLSTRKMVFQCGHVTCCKCLFAMTERRLLHDNKVQEKWVRCPTCRQHTDVGNIAYVDDRQTESCNSSLLQTIQDHEKLEASVVVQGSYGTKIEAVTRRILWIKSKDPNEKVLVFSSWNDVLDVLEHAFTANEITFIRMKGGRKSHVAISEFRGQKSSTKGKNKRHGAQQPEQKSVQVLLLLTQHGANGLNLLEAQHVILVEPLLNPAAEAQAISRVHRIGQKNRTLVHRFIVKDTVEESIYKLNRSRNAATFISGNKKSQDQPFLTLKDIESLFAAVTSNVKGSDEKPAESLRHLPPSVAAALAAERRLKNHTAERDSVSSILS</sequence>
<dbReference type="InterPro" id="IPR048695">
    <property type="entry name" value="SHPRH_helical_2nd"/>
</dbReference>
<evidence type="ECO:0000256" key="4">
    <source>
        <dbReference type="ARBA" id="ARBA00022801"/>
    </source>
</evidence>
<dbReference type="InterPro" id="IPR048686">
    <property type="entry name" value="SHPRH_helical_1st"/>
</dbReference>
<protein>
    <recommendedName>
        <fullName evidence="13">E3 ubiquitin-protein ligase SHPRH</fullName>
    </recommendedName>
</protein>
<comment type="caution">
    <text evidence="11">The sequence shown here is derived from an EMBL/GenBank/DDBJ whole genome shotgun (WGS) entry which is preliminary data.</text>
</comment>
<evidence type="ECO:0000256" key="1">
    <source>
        <dbReference type="ARBA" id="ARBA00008438"/>
    </source>
</evidence>
<dbReference type="InterPro" id="IPR027417">
    <property type="entry name" value="P-loop_NTPase"/>
</dbReference>
<dbReference type="GO" id="GO:0016787">
    <property type="term" value="F:hydrolase activity"/>
    <property type="evidence" value="ECO:0007669"/>
    <property type="project" value="UniProtKB-KW"/>
</dbReference>
<dbReference type="EMBL" id="VOIH02000011">
    <property type="protein sequence ID" value="KAF3433255.1"/>
    <property type="molecule type" value="Genomic_DNA"/>
</dbReference>
<dbReference type="InterPro" id="IPR001650">
    <property type="entry name" value="Helicase_C-like"/>
</dbReference>
<dbReference type="Pfam" id="PF21324">
    <property type="entry name" value="SHPRH_helical-2nd"/>
    <property type="match status" value="1"/>
</dbReference>
<keyword evidence="5" id="KW-0862">Zinc</keyword>
<dbReference type="InterPro" id="IPR001965">
    <property type="entry name" value="Znf_PHD"/>
</dbReference>
<dbReference type="Pfam" id="PF00176">
    <property type="entry name" value="SNF2-rel_dom"/>
    <property type="match status" value="1"/>
</dbReference>
<dbReference type="InterPro" id="IPR038718">
    <property type="entry name" value="SNF2-like_sf"/>
</dbReference>
<dbReference type="SUPFAM" id="SSF57850">
    <property type="entry name" value="RING/U-box"/>
    <property type="match status" value="1"/>
</dbReference>
<evidence type="ECO:0000256" key="7">
    <source>
        <dbReference type="SAM" id="MobiDB-lite"/>
    </source>
</evidence>
<dbReference type="GO" id="GO:0008270">
    <property type="term" value="F:zinc ion binding"/>
    <property type="evidence" value="ECO:0007669"/>
    <property type="project" value="UniProtKB-KW"/>
</dbReference>
<evidence type="ECO:0000313" key="12">
    <source>
        <dbReference type="Proteomes" id="UP000796880"/>
    </source>
</evidence>
<evidence type="ECO:0000256" key="6">
    <source>
        <dbReference type="PROSITE-ProRule" id="PRU00175"/>
    </source>
</evidence>
<proteinExistence type="inferred from homology"/>
<feature type="domain" description="Helicase C-terminal" evidence="10">
    <location>
        <begin position="1566"/>
        <end position="1743"/>
    </location>
</feature>
<dbReference type="Proteomes" id="UP000796880">
    <property type="component" value="Unassembled WGS sequence"/>
</dbReference>
<dbReference type="PROSITE" id="PS51194">
    <property type="entry name" value="HELICASE_CTER"/>
    <property type="match status" value="1"/>
</dbReference>
<evidence type="ECO:0000259" key="9">
    <source>
        <dbReference type="PROSITE" id="PS51192"/>
    </source>
</evidence>
<dbReference type="SUPFAM" id="SSF52540">
    <property type="entry name" value="P-loop containing nucleoside triphosphate hydrolases"/>
    <property type="match status" value="2"/>
</dbReference>
<evidence type="ECO:0008006" key="13">
    <source>
        <dbReference type="Google" id="ProtNLM"/>
    </source>
</evidence>
<dbReference type="PROSITE" id="PS51192">
    <property type="entry name" value="HELICASE_ATP_BIND_1"/>
    <property type="match status" value="1"/>
</dbReference>
<dbReference type="PANTHER" id="PTHR45865">
    <property type="entry name" value="E3 UBIQUITIN-PROTEIN LIGASE SHPRH FAMILY MEMBER"/>
    <property type="match status" value="1"/>
</dbReference>
<dbReference type="Pfam" id="PF00271">
    <property type="entry name" value="Helicase_C"/>
    <property type="match status" value="1"/>
</dbReference>
<dbReference type="InterPro" id="IPR049730">
    <property type="entry name" value="SNF2/RAD54-like_C"/>
</dbReference>
<dbReference type="Pfam" id="PF00097">
    <property type="entry name" value="zf-C3HC4"/>
    <property type="match status" value="1"/>
</dbReference>
<dbReference type="PROSITE" id="PS50089">
    <property type="entry name" value="ZF_RING_2"/>
    <property type="match status" value="1"/>
</dbReference>